<organism evidence="1 2">
    <name type="scientific">Neisseria wadsworthii 9715</name>
    <dbReference type="NCBI Taxonomy" id="1030841"/>
    <lineage>
        <taxon>Bacteria</taxon>
        <taxon>Pseudomonadati</taxon>
        <taxon>Pseudomonadota</taxon>
        <taxon>Betaproteobacteria</taxon>
        <taxon>Neisseriales</taxon>
        <taxon>Neisseriaceae</taxon>
        <taxon>Neisseria</taxon>
    </lineage>
</organism>
<dbReference type="EMBL" id="AGAZ01000040">
    <property type="protein sequence ID" value="EGZ47452.1"/>
    <property type="molecule type" value="Genomic_DNA"/>
</dbReference>
<keyword evidence="2" id="KW-1185">Reference proteome</keyword>
<proteinExistence type="predicted"/>
<dbReference type="STRING" id="1030841.HMPREF9370_1105"/>
<protein>
    <submittedName>
        <fullName evidence="1">Uncharacterized protein</fullName>
    </submittedName>
</protein>
<accession>G4CPU5</accession>
<sequence>MKACGSQLYKIHSDNSNACLKDIFRQAFYCAKIKRFAFSMKLTLYYIQLQTLNFCNFSKIA</sequence>
<dbReference type="HOGENOM" id="CLU_2917918_0_0_4"/>
<gene>
    <name evidence="1" type="ORF">HMPREF9370_1105</name>
</gene>
<evidence type="ECO:0000313" key="1">
    <source>
        <dbReference type="EMBL" id="EGZ47452.1"/>
    </source>
</evidence>
<dbReference type="AlphaFoldDB" id="G4CPU5"/>
<evidence type="ECO:0000313" key="2">
    <source>
        <dbReference type="Proteomes" id="UP000005336"/>
    </source>
</evidence>
<reference evidence="1 2" key="1">
    <citation type="submission" date="2011-06" db="EMBL/GenBank/DDBJ databases">
        <authorList>
            <person name="Muzny D."/>
            <person name="Qin X."/>
            <person name="Deng J."/>
            <person name="Jiang H."/>
            <person name="Liu Y."/>
            <person name="Qu J."/>
            <person name="Song X.-Z."/>
            <person name="Zhang L."/>
            <person name="Thornton R."/>
            <person name="Coyle M."/>
            <person name="Francisco L."/>
            <person name="Jackson L."/>
            <person name="Javaid M."/>
            <person name="Korchina V."/>
            <person name="Kovar C."/>
            <person name="Mata R."/>
            <person name="Mathew T."/>
            <person name="Ngo R."/>
            <person name="Nguyen L."/>
            <person name="Nguyen N."/>
            <person name="Okwuonu G."/>
            <person name="Ongeri F."/>
            <person name="Pham C."/>
            <person name="Simmons D."/>
            <person name="Wilczek-Boney K."/>
            <person name="Hale W."/>
            <person name="Jakkamsetti A."/>
            <person name="Pham P."/>
            <person name="Ruth R."/>
            <person name="San Lucas F."/>
            <person name="Warren J."/>
            <person name="Zhang J."/>
            <person name="Zhao Z."/>
            <person name="Zhou C."/>
            <person name="Zhu D."/>
            <person name="Lee S."/>
            <person name="Bess C."/>
            <person name="Blankenburg K."/>
            <person name="Forbes L."/>
            <person name="Fu Q."/>
            <person name="Gubbala S."/>
            <person name="Hirani K."/>
            <person name="Jayaseelan J.C."/>
            <person name="Lara F."/>
            <person name="Munidasa M."/>
            <person name="Palculict T."/>
            <person name="Patil S."/>
            <person name="Pu L.-L."/>
            <person name="Saada N."/>
            <person name="Tang L."/>
            <person name="Weissenberger G."/>
            <person name="Zhu Y."/>
            <person name="Hemphill L."/>
            <person name="Shang Y."/>
            <person name="Youmans B."/>
            <person name="Ayvaz T."/>
            <person name="Ross M."/>
            <person name="Santibanez J."/>
            <person name="Aqrawi P."/>
            <person name="Gross S."/>
            <person name="Joshi V."/>
            <person name="Fowler G."/>
            <person name="Nazareth L."/>
            <person name="Reid J."/>
            <person name="Worley K."/>
            <person name="Petrosino J."/>
            <person name="Highlander S."/>
            <person name="Gibbs R."/>
        </authorList>
    </citation>
    <scope>NUCLEOTIDE SEQUENCE [LARGE SCALE GENOMIC DNA]</scope>
    <source>
        <strain evidence="1 2">9715</strain>
    </source>
</reference>
<dbReference type="PATRIC" id="fig|1030841.3.peg.1083"/>
<dbReference type="Proteomes" id="UP000005336">
    <property type="component" value="Unassembled WGS sequence"/>
</dbReference>
<name>G4CPU5_9NEIS</name>
<comment type="caution">
    <text evidence="1">The sequence shown here is derived from an EMBL/GenBank/DDBJ whole genome shotgun (WGS) entry which is preliminary data.</text>
</comment>